<dbReference type="EMBL" id="JBHSBN010000016">
    <property type="protein sequence ID" value="MFC4108577.1"/>
    <property type="molecule type" value="Genomic_DNA"/>
</dbReference>
<gene>
    <name evidence="1" type="ORF">ACFOX0_21915</name>
</gene>
<evidence type="ECO:0000313" key="1">
    <source>
        <dbReference type="EMBL" id="MFC4108577.1"/>
    </source>
</evidence>
<protein>
    <submittedName>
        <fullName evidence="1">DUF6544 family protein</fullName>
    </submittedName>
</protein>
<accession>A0ABV8KRN7</accession>
<dbReference type="Proteomes" id="UP001595868">
    <property type="component" value="Unassembled WGS sequence"/>
</dbReference>
<sequence length="262" mass="28360">MHAVATAFDARLVPADEPPVFTEAELAGLPDPVRRYLRAAIAPGTPLAEAARLRMRGQLRLGRWLPFRATELLAPTRGFRWSARVAGVISGADRCVDGTAEMDWRLFGAVPVLRAVGPDLARSAAGRAAGEGCWLPTALLPRYGTRWTAVDRRHLRAELAVGGIGCAVDFVLDDRDRVARTVFDRWGDPERTGHWDWYPFGFEVTGYAGFGGLTVPAAGRAGWFPGTDRWRDGEFFRCVVSDLTPAYAVPGSGVSGARPGLG</sequence>
<proteinExistence type="predicted"/>
<dbReference type="Pfam" id="PF20181">
    <property type="entry name" value="DUF6544"/>
    <property type="match status" value="1"/>
</dbReference>
<comment type="caution">
    <text evidence="1">The sequence shown here is derived from an EMBL/GenBank/DDBJ whole genome shotgun (WGS) entry which is preliminary data.</text>
</comment>
<dbReference type="InterPro" id="IPR046674">
    <property type="entry name" value="DUF6544"/>
</dbReference>
<keyword evidence="2" id="KW-1185">Reference proteome</keyword>
<organism evidence="1 2">
    <name type="scientific">Micromonospora zhanjiangensis</name>
    <dbReference type="NCBI Taxonomy" id="1522057"/>
    <lineage>
        <taxon>Bacteria</taxon>
        <taxon>Bacillati</taxon>
        <taxon>Actinomycetota</taxon>
        <taxon>Actinomycetes</taxon>
        <taxon>Micromonosporales</taxon>
        <taxon>Micromonosporaceae</taxon>
        <taxon>Micromonospora</taxon>
    </lineage>
</organism>
<reference evidence="2" key="1">
    <citation type="journal article" date="2019" name="Int. J. Syst. Evol. Microbiol.">
        <title>The Global Catalogue of Microorganisms (GCM) 10K type strain sequencing project: providing services to taxonomists for standard genome sequencing and annotation.</title>
        <authorList>
            <consortium name="The Broad Institute Genomics Platform"/>
            <consortium name="The Broad Institute Genome Sequencing Center for Infectious Disease"/>
            <person name="Wu L."/>
            <person name="Ma J."/>
        </authorList>
    </citation>
    <scope>NUCLEOTIDE SEQUENCE [LARGE SCALE GENOMIC DNA]</scope>
    <source>
        <strain evidence="2">2902at01</strain>
    </source>
</reference>
<name>A0ABV8KRN7_9ACTN</name>
<evidence type="ECO:0000313" key="2">
    <source>
        <dbReference type="Proteomes" id="UP001595868"/>
    </source>
</evidence>
<dbReference type="RefSeq" id="WP_377549042.1">
    <property type="nucleotide sequence ID" value="NZ_JBHSBN010000016.1"/>
</dbReference>